<evidence type="ECO:0000313" key="2">
    <source>
        <dbReference type="Proteomes" id="UP000023152"/>
    </source>
</evidence>
<dbReference type="EMBL" id="ASPP01042954">
    <property type="protein sequence ID" value="ETN99777.1"/>
    <property type="molecule type" value="Genomic_DNA"/>
</dbReference>
<feature type="non-terminal residue" evidence="1">
    <location>
        <position position="1"/>
    </location>
</feature>
<organism evidence="1 2">
    <name type="scientific">Reticulomyxa filosa</name>
    <dbReference type="NCBI Taxonomy" id="46433"/>
    <lineage>
        <taxon>Eukaryota</taxon>
        <taxon>Sar</taxon>
        <taxon>Rhizaria</taxon>
        <taxon>Retaria</taxon>
        <taxon>Foraminifera</taxon>
        <taxon>Monothalamids</taxon>
        <taxon>Reticulomyxidae</taxon>
        <taxon>Reticulomyxa</taxon>
    </lineage>
</organism>
<reference evidence="1 2" key="1">
    <citation type="journal article" date="2013" name="Curr. Biol.">
        <title>The Genome of the Foraminiferan Reticulomyxa filosa.</title>
        <authorList>
            <person name="Glockner G."/>
            <person name="Hulsmann N."/>
            <person name="Schleicher M."/>
            <person name="Noegel A.A."/>
            <person name="Eichinger L."/>
            <person name="Gallinger C."/>
            <person name="Pawlowski J."/>
            <person name="Sierra R."/>
            <person name="Euteneuer U."/>
            <person name="Pillet L."/>
            <person name="Moustafa A."/>
            <person name="Platzer M."/>
            <person name="Groth M."/>
            <person name="Szafranski K."/>
            <person name="Schliwa M."/>
        </authorList>
    </citation>
    <scope>NUCLEOTIDE SEQUENCE [LARGE SCALE GENOMIC DNA]</scope>
</reference>
<accession>X6LCM5</accession>
<keyword evidence="2" id="KW-1185">Reference proteome</keyword>
<name>X6LCM5_RETFI</name>
<protein>
    <submittedName>
        <fullName evidence="1">Uncharacterized protein</fullName>
    </submittedName>
</protein>
<evidence type="ECO:0000313" key="1">
    <source>
        <dbReference type="EMBL" id="ETN99777.1"/>
    </source>
</evidence>
<proteinExistence type="predicted"/>
<comment type="caution">
    <text evidence="1">The sequence shown here is derived from an EMBL/GenBank/DDBJ whole genome shotgun (WGS) entry which is preliminary data.</text>
</comment>
<gene>
    <name evidence="1" type="ORF">RFI_37690</name>
</gene>
<sequence>IFGDTAGKLRQICATSSLNELNASKSMRDCKVKPKKLLNRSQEENELKINREMCLHILWNILKYPKHIKYRQIHKQALYNYLSQKCHTLGADFDQVLWKMEYCLQGWGFKKGYDDNWYYQYDRIQLLHLWECYCYWIYQQIMYVLFCCC</sequence>
<dbReference type="AlphaFoldDB" id="X6LCM5"/>
<dbReference type="Proteomes" id="UP000023152">
    <property type="component" value="Unassembled WGS sequence"/>
</dbReference>